<evidence type="ECO:0000313" key="1">
    <source>
        <dbReference type="EMBL" id="SIS58619.1"/>
    </source>
</evidence>
<reference evidence="2" key="1">
    <citation type="submission" date="2017-01" db="EMBL/GenBank/DDBJ databases">
        <authorList>
            <person name="Varghese N."/>
            <person name="Submissions S."/>
        </authorList>
    </citation>
    <scope>NUCLEOTIDE SEQUENCE [LARGE SCALE GENOMIC DNA]</scope>
    <source>
        <strain evidence="2">DSM 24913</strain>
    </source>
</reference>
<keyword evidence="2" id="KW-1185">Reference proteome</keyword>
<dbReference type="InterPro" id="IPR016155">
    <property type="entry name" value="Mopterin_synth/thiamin_S_b"/>
</dbReference>
<dbReference type="Pfam" id="PF02597">
    <property type="entry name" value="ThiS"/>
    <property type="match status" value="1"/>
</dbReference>
<dbReference type="CDD" id="cd00754">
    <property type="entry name" value="Ubl_MoaD"/>
    <property type="match status" value="1"/>
</dbReference>
<evidence type="ECO:0000313" key="2">
    <source>
        <dbReference type="Proteomes" id="UP000185639"/>
    </source>
</evidence>
<dbReference type="RefSeq" id="WP_076514507.1">
    <property type="nucleotide sequence ID" value="NZ_FTOH01000002.1"/>
</dbReference>
<sequence length="82" mass="9410">MIRIYFFAKIKEELSLDFFDLDIKTPCSVSEIRNSLISEFNSHKYLFSIDYSICAVNQELSDDKKCVESNDEVAFFPPVTGG</sequence>
<organism evidence="1 2">
    <name type="scientific">Thalassolituus maritimus</name>
    <dbReference type="NCBI Taxonomy" id="484498"/>
    <lineage>
        <taxon>Bacteria</taxon>
        <taxon>Pseudomonadati</taxon>
        <taxon>Pseudomonadota</taxon>
        <taxon>Gammaproteobacteria</taxon>
        <taxon>Oceanospirillales</taxon>
        <taxon>Oceanospirillaceae</taxon>
        <taxon>Thalassolituus</taxon>
    </lineage>
</organism>
<dbReference type="Gene3D" id="3.10.20.30">
    <property type="match status" value="1"/>
</dbReference>
<dbReference type="Proteomes" id="UP000185639">
    <property type="component" value="Unassembled WGS sequence"/>
</dbReference>
<accession>A0A1N7KAQ6</accession>
<name>A0A1N7KAQ6_9GAMM</name>
<dbReference type="SUPFAM" id="SSF54285">
    <property type="entry name" value="MoaD/ThiS"/>
    <property type="match status" value="1"/>
</dbReference>
<protein>
    <submittedName>
        <fullName evidence="1">Molybdopterin synthase subunit MoaD</fullName>
    </submittedName>
</protein>
<dbReference type="OrthoDB" id="9801945at2"/>
<dbReference type="EMBL" id="FTOH01000002">
    <property type="protein sequence ID" value="SIS58619.1"/>
    <property type="molecule type" value="Genomic_DNA"/>
</dbReference>
<dbReference type="InterPro" id="IPR003749">
    <property type="entry name" value="ThiS/MoaD-like"/>
</dbReference>
<dbReference type="STRING" id="484498.SAMN05421686_102401"/>
<dbReference type="InterPro" id="IPR012675">
    <property type="entry name" value="Beta-grasp_dom_sf"/>
</dbReference>
<dbReference type="AlphaFoldDB" id="A0A1N7KAQ6"/>
<gene>
    <name evidence="1" type="ORF">SAMN05421686_102401</name>
</gene>
<proteinExistence type="predicted"/>